<dbReference type="EMBL" id="CAKXYY010000014">
    <property type="protein sequence ID" value="CAH2354067.1"/>
    <property type="molecule type" value="Genomic_DNA"/>
</dbReference>
<dbReference type="InterPro" id="IPR016137">
    <property type="entry name" value="RGS"/>
</dbReference>
<reference evidence="3" key="1">
    <citation type="submission" date="2022-03" db="EMBL/GenBank/DDBJ databases">
        <authorList>
            <person name="Legras J.-L."/>
            <person name="Devillers H."/>
            <person name="Grondin C."/>
        </authorList>
    </citation>
    <scope>NUCLEOTIDE SEQUENCE</scope>
    <source>
        <strain evidence="3">CLIB 1423</strain>
    </source>
</reference>
<evidence type="ECO:0000259" key="2">
    <source>
        <dbReference type="SMART" id="SM00315"/>
    </source>
</evidence>
<evidence type="ECO:0000313" key="3">
    <source>
        <dbReference type="EMBL" id="CAH2354067.1"/>
    </source>
</evidence>
<protein>
    <recommendedName>
        <fullName evidence="2">RGS domain-containing protein</fullName>
    </recommendedName>
</protein>
<proteinExistence type="predicted"/>
<dbReference type="SMART" id="SM00315">
    <property type="entry name" value="RGS"/>
    <property type="match status" value="1"/>
</dbReference>
<name>A0A9P0QTI0_9ASCO</name>
<dbReference type="OrthoDB" id="4097096at2759"/>
<dbReference type="Gene3D" id="1.10.167.10">
    <property type="entry name" value="Regulator of G-protein Signalling 4, domain 2"/>
    <property type="match status" value="1"/>
</dbReference>
<feature type="compositionally biased region" description="Polar residues" evidence="1">
    <location>
        <begin position="388"/>
        <end position="398"/>
    </location>
</feature>
<dbReference type="InterPro" id="IPR036305">
    <property type="entry name" value="RGS_sf"/>
</dbReference>
<feature type="region of interest" description="Disordered" evidence="1">
    <location>
        <begin position="198"/>
        <end position="218"/>
    </location>
</feature>
<evidence type="ECO:0000256" key="1">
    <source>
        <dbReference type="SAM" id="MobiDB-lite"/>
    </source>
</evidence>
<comment type="caution">
    <text evidence="3">The sequence shown here is derived from an EMBL/GenBank/DDBJ whole genome shotgun (WGS) entry which is preliminary data.</text>
</comment>
<evidence type="ECO:0000313" key="4">
    <source>
        <dbReference type="Proteomes" id="UP000837801"/>
    </source>
</evidence>
<dbReference type="Proteomes" id="UP000837801">
    <property type="component" value="Unassembled WGS sequence"/>
</dbReference>
<gene>
    <name evidence="3" type="ORF">CLIB1423_14S01288</name>
</gene>
<organism evidence="3 4">
    <name type="scientific">[Candida] railenensis</name>
    <dbReference type="NCBI Taxonomy" id="45579"/>
    <lineage>
        <taxon>Eukaryota</taxon>
        <taxon>Fungi</taxon>
        <taxon>Dikarya</taxon>
        <taxon>Ascomycota</taxon>
        <taxon>Saccharomycotina</taxon>
        <taxon>Pichiomycetes</taxon>
        <taxon>Debaryomycetaceae</taxon>
        <taxon>Kurtzmaniella</taxon>
    </lineage>
</organism>
<feature type="region of interest" description="Disordered" evidence="1">
    <location>
        <begin position="374"/>
        <end position="413"/>
    </location>
</feature>
<feature type="compositionally biased region" description="Polar residues" evidence="1">
    <location>
        <begin position="463"/>
        <end position="477"/>
    </location>
</feature>
<dbReference type="Pfam" id="PF00615">
    <property type="entry name" value="RGS"/>
    <property type="match status" value="1"/>
</dbReference>
<dbReference type="AlphaFoldDB" id="A0A9P0QTI0"/>
<dbReference type="InterPro" id="IPR044926">
    <property type="entry name" value="RGS_subdomain_2"/>
</dbReference>
<accession>A0A9P0QTI0</accession>
<keyword evidence="4" id="KW-1185">Reference proteome</keyword>
<feature type="domain" description="RGS" evidence="2">
    <location>
        <begin position="61"/>
        <end position="317"/>
    </location>
</feature>
<feature type="region of interest" description="Disordered" evidence="1">
    <location>
        <begin position="448"/>
        <end position="477"/>
    </location>
</feature>
<sequence>MTSPSNFISPIPTKSYEPNLINTMVPSPRTNEKKVPALEELIDLCYRLNSKVIANNHYTLNHDNLDYDELLVYQFERYVIELHCQENLRFLIEIFKYEHLYDSIFPDNDNLRLNTPSPRPAAFSNSLNALNGRLTREATPVGSIGHAPIGSSRAGSLKSMNTVDNEPASVFASTIDDLNDVKEANTNIWDELMERELHNQERDSDSSDDEVDSSIINSDVSAVPLDKDSFHSPKLVEEREKLTRQWDHIIKRYIIEDASEQINLSNNAYTEIMNENESVTNYHSPNAMWRAKNEVLQLIKENAYVSFCKRIQKKDPSERCEALGIQCRPGSCAQDGEKAIHPSLTPLINGNESDIGMSLPKAVTTAMRSAINTPLSRSPQHASPAITPVSSNSGLNHSDSLKVRNKGKAQGRLRQLASPITTSLSSSGSASPSSLSAFLGHLKINSGSGGSTTSNSNEFHGTESITPSQNSSVSTSPVLIKKTLTNELQAEETGKRKLRLWKNKHNK</sequence>
<dbReference type="SUPFAM" id="SSF48097">
    <property type="entry name" value="Regulator of G-protein signaling, RGS"/>
    <property type="match status" value="1"/>
</dbReference>